<evidence type="ECO:0000313" key="7">
    <source>
        <dbReference type="EMBL" id="QEL65804.1"/>
    </source>
</evidence>
<evidence type="ECO:0000256" key="4">
    <source>
        <dbReference type="SAM" id="MobiDB-lite"/>
    </source>
</evidence>
<dbReference type="Proteomes" id="UP000323671">
    <property type="component" value="Chromosome"/>
</dbReference>
<gene>
    <name evidence="7" type="primary">pilS</name>
    <name evidence="7" type="ORF">OTERR_23280</name>
</gene>
<dbReference type="InterPro" id="IPR036097">
    <property type="entry name" value="HisK_dim/P_sf"/>
</dbReference>
<keyword evidence="3" id="KW-0597">Phosphoprotein</keyword>
<dbReference type="PROSITE" id="PS50109">
    <property type="entry name" value="HIS_KIN"/>
    <property type="match status" value="1"/>
</dbReference>
<dbReference type="InterPro" id="IPR005467">
    <property type="entry name" value="His_kinase_dom"/>
</dbReference>
<evidence type="ECO:0000256" key="3">
    <source>
        <dbReference type="ARBA" id="ARBA00022553"/>
    </source>
</evidence>
<dbReference type="Pfam" id="PF00512">
    <property type="entry name" value="HisKA"/>
    <property type="match status" value="1"/>
</dbReference>
<feature type="transmembrane region" description="Helical" evidence="5">
    <location>
        <begin position="117"/>
        <end position="134"/>
    </location>
</feature>
<keyword evidence="5" id="KW-0812">Transmembrane</keyword>
<dbReference type="EMBL" id="CP022579">
    <property type="protein sequence ID" value="QEL65804.1"/>
    <property type="molecule type" value="Genomic_DNA"/>
</dbReference>
<keyword evidence="5" id="KW-1133">Transmembrane helix</keyword>
<feature type="transmembrane region" description="Helical" evidence="5">
    <location>
        <begin position="40"/>
        <end position="58"/>
    </location>
</feature>
<dbReference type="AlphaFoldDB" id="A0A5C1EAW2"/>
<feature type="region of interest" description="Disordered" evidence="4">
    <location>
        <begin position="548"/>
        <end position="580"/>
    </location>
</feature>
<feature type="transmembrane region" description="Helical" evidence="5">
    <location>
        <begin position="139"/>
        <end position="156"/>
    </location>
</feature>
<comment type="catalytic activity">
    <reaction evidence="1">
        <text>ATP + protein L-histidine = ADP + protein N-phospho-L-histidine.</text>
        <dbReference type="EC" id="2.7.13.3"/>
    </reaction>
</comment>
<organism evidence="7 8">
    <name type="scientific">Oryzomicrobium terrae</name>
    <dbReference type="NCBI Taxonomy" id="1735038"/>
    <lineage>
        <taxon>Bacteria</taxon>
        <taxon>Pseudomonadati</taxon>
        <taxon>Pseudomonadota</taxon>
        <taxon>Betaproteobacteria</taxon>
        <taxon>Rhodocyclales</taxon>
        <taxon>Rhodocyclaceae</taxon>
        <taxon>Oryzomicrobium</taxon>
    </lineage>
</organism>
<evidence type="ECO:0000313" key="8">
    <source>
        <dbReference type="Proteomes" id="UP000323671"/>
    </source>
</evidence>
<dbReference type="InterPro" id="IPR003594">
    <property type="entry name" value="HATPase_dom"/>
</dbReference>
<dbReference type="SUPFAM" id="SSF55874">
    <property type="entry name" value="ATPase domain of HSP90 chaperone/DNA topoisomerase II/histidine kinase"/>
    <property type="match status" value="1"/>
</dbReference>
<dbReference type="SMART" id="SM00388">
    <property type="entry name" value="HisKA"/>
    <property type="match status" value="1"/>
</dbReference>
<keyword evidence="7" id="KW-0808">Transferase</keyword>
<dbReference type="GO" id="GO:0000155">
    <property type="term" value="F:phosphorelay sensor kinase activity"/>
    <property type="evidence" value="ECO:0007669"/>
    <property type="project" value="InterPro"/>
</dbReference>
<dbReference type="CDD" id="cd00082">
    <property type="entry name" value="HisKA"/>
    <property type="match status" value="1"/>
</dbReference>
<dbReference type="Pfam" id="PF25323">
    <property type="entry name" value="6TM_PilS"/>
    <property type="match status" value="1"/>
</dbReference>
<dbReference type="SMART" id="SM00387">
    <property type="entry name" value="HATPase_c"/>
    <property type="match status" value="1"/>
</dbReference>
<evidence type="ECO:0000256" key="1">
    <source>
        <dbReference type="ARBA" id="ARBA00000085"/>
    </source>
</evidence>
<proteinExistence type="predicted"/>
<accession>A0A5C1EAW2</accession>
<dbReference type="SUPFAM" id="SSF47384">
    <property type="entry name" value="Homodimeric domain of signal transducing histidine kinase"/>
    <property type="match status" value="1"/>
</dbReference>
<dbReference type="EC" id="2.7.13.3" evidence="2"/>
<dbReference type="Pfam" id="PF13188">
    <property type="entry name" value="PAS_8"/>
    <property type="match status" value="1"/>
</dbReference>
<sequence>MSSALPPFFPPPHPADPAVGGRVAGELPDSYWTSFRYFNLYRLLIAGFLVLYAWASAYQHNPVLGWWISVGYATETLAAVMLGTRIRQRFTLQLTLQVGVDILVMTTLMYLGGGIRTGLGAMLLVSLAAAGLVGEARWVLFYAALATLSLLFGEFMRGVNSEFDAVGFFQAGLLSAGFFTSAISARLVARRVVANEELARRRGIALQNQVRISQRVMEEMQDGVLLVSGGNTVIQYNPRAAELLGLPPGFAGALAGSAPEVFNALAAWRTGGAALLDIRRPGGVVALRVRFVGTDSTSDEALVFLEDLSSLQAQAQQLKLAALGRLTGSIAHEVRNPLAAISHAGELLREERRDALQERLIRIILDNTARIDRIVTDVLQLGRRDRANPEGIELQGFVASLVEELVPAAAVAEGNPDNTLVQAKEGMIRSDVPAGLAITFDRSHLYQVLANLLRNALRHCQRRPGSVLVFATVAEGQIELHILDDGPGIDEAQRIQVFEPFFTTQHQGTGLGLYIARELCEANGARLDLLENNPGAHFRIVARSTTCPLSPPRATNDAPATMSPGSSLSTTSPTSGSSSI</sequence>
<dbReference type="InterPro" id="IPR036890">
    <property type="entry name" value="HATPase_C_sf"/>
</dbReference>
<feature type="transmembrane region" description="Helical" evidence="5">
    <location>
        <begin position="168"/>
        <end position="189"/>
    </location>
</feature>
<protein>
    <recommendedName>
        <fullName evidence="2">histidine kinase</fullName>
        <ecNumber evidence="2">2.7.13.3</ecNumber>
    </recommendedName>
</protein>
<dbReference type="PANTHER" id="PTHR43065">
    <property type="entry name" value="SENSOR HISTIDINE KINASE"/>
    <property type="match status" value="1"/>
</dbReference>
<dbReference type="InterPro" id="IPR004358">
    <property type="entry name" value="Sig_transdc_His_kin-like_C"/>
</dbReference>
<dbReference type="InterPro" id="IPR000014">
    <property type="entry name" value="PAS"/>
</dbReference>
<keyword evidence="5" id="KW-0472">Membrane</keyword>
<evidence type="ECO:0000259" key="6">
    <source>
        <dbReference type="PROSITE" id="PS50109"/>
    </source>
</evidence>
<evidence type="ECO:0000256" key="5">
    <source>
        <dbReference type="SAM" id="Phobius"/>
    </source>
</evidence>
<dbReference type="PRINTS" id="PR00344">
    <property type="entry name" value="BCTRLSENSOR"/>
</dbReference>
<dbReference type="Gene3D" id="3.30.565.10">
    <property type="entry name" value="Histidine kinase-like ATPase, C-terminal domain"/>
    <property type="match status" value="1"/>
</dbReference>
<dbReference type="Pfam" id="PF02518">
    <property type="entry name" value="HATPase_c"/>
    <property type="match status" value="1"/>
</dbReference>
<keyword evidence="8" id="KW-1185">Reference proteome</keyword>
<keyword evidence="7" id="KW-0418">Kinase</keyword>
<dbReference type="PANTHER" id="PTHR43065:SF52">
    <property type="entry name" value="SENSOR PROTEIN KINASE PILS"/>
    <property type="match status" value="1"/>
</dbReference>
<feature type="domain" description="Histidine kinase" evidence="6">
    <location>
        <begin position="329"/>
        <end position="546"/>
    </location>
</feature>
<reference evidence="7 8" key="1">
    <citation type="submission" date="2017-07" db="EMBL/GenBank/DDBJ databases">
        <title>Complete genome sequence of Oryzomicrobium terrae TPP412.</title>
        <authorList>
            <person name="Chiu L.-W."/>
            <person name="Lo K.-J."/>
            <person name="Tsai Y.-M."/>
            <person name="Lin S.-S."/>
            <person name="Kuo C.-H."/>
            <person name="Liu C.-T."/>
        </authorList>
    </citation>
    <scope>NUCLEOTIDE SEQUENCE [LARGE SCALE GENOMIC DNA]</scope>
    <source>
        <strain evidence="7 8">TPP412</strain>
    </source>
</reference>
<feature type="compositionally biased region" description="Low complexity" evidence="4">
    <location>
        <begin position="563"/>
        <end position="580"/>
    </location>
</feature>
<name>A0A5C1EAW2_9RHOO</name>
<evidence type="ECO:0000256" key="2">
    <source>
        <dbReference type="ARBA" id="ARBA00012438"/>
    </source>
</evidence>
<dbReference type="Gene3D" id="1.10.287.130">
    <property type="match status" value="1"/>
</dbReference>
<dbReference type="InterPro" id="IPR003661">
    <property type="entry name" value="HisK_dim/P_dom"/>
</dbReference>
<dbReference type="KEGG" id="otr:OTERR_23280"/>
<feature type="transmembrane region" description="Helical" evidence="5">
    <location>
        <begin position="64"/>
        <end position="82"/>
    </location>
</feature>